<dbReference type="GO" id="GO:0009277">
    <property type="term" value="C:fungal-type cell wall"/>
    <property type="evidence" value="ECO:0007669"/>
    <property type="project" value="TreeGrafter"/>
</dbReference>
<evidence type="ECO:0000256" key="16">
    <source>
        <dbReference type="PIRNR" id="PIRNR037299"/>
    </source>
</evidence>
<dbReference type="InterPro" id="IPR000757">
    <property type="entry name" value="Beta-glucanase-like"/>
</dbReference>
<feature type="region of interest" description="Disordered" evidence="19">
    <location>
        <begin position="323"/>
        <end position="386"/>
    </location>
</feature>
<gene>
    <name evidence="22" type="ORF">BN1708_003385</name>
</gene>
<keyword evidence="6" id="KW-0808">Transferase</keyword>
<evidence type="ECO:0000256" key="14">
    <source>
        <dbReference type="ARBA" id="ARBA00023316"/>
    </source>
</evidence>
<protein>
    <recommendedName>
        <fullName evidence="16">Crh-like protein</fullName>
        <ecNumber evidence="16">3.2.-.-</ecNumber>
    </recommendedName>
</protein>
<dbReference type="InterPro" id="IPR050546">
    <property type="entry name" value="Glycosyl_Hydrlase_16"/>
</dbReference>
<dbReference type="SUPFAM" id="SSF49899">
    <property type="entry name" value="Concanavalin A-like lectins/glucanases"/>
    <property type="match status" value="1"/>
</dbReference>
<accession>A0A0G4LG79</accession>
<keyword evidence="9 16" id="KW-0472">Membrane</keyword>
<dbReference type="Gene3D" id="2.60.120.200">
    <property type="match status" value="1"/>
</dbReference>
<keyword evidence="10 18" id="KW-1015">Disulfide bond</keyword>
<keyword evidence="8 16" id="KW-0378">Hydrolase</keyword>
<feature type="active site" description="Proton donor" evidence="17">
    <location>
        <position position="173"/>
    </location>
</feature>
<keyword evidence="14" id="KW-0961">Cell wall biogenesis/degradation</keyword>
<evidence type="ECO:0000256" key="6">
    <source>
        <dbReference type="ARBA" id="ARBA00022679"/>
    </source>
</evidence>
<evidence type="ECO:0000256" key="2">
    <source>
        <dbReference type="ARBA" id="ARBA00004196"/>
    </source>
</evidence>
<keyword evidence="13" id="KW-0326">Glycosidase</keyword>
<dbReference type="EMBL" id="CVQH01012224">
    <property type="protein sequence ID" value="CRK21031.1"/>
    <property type="molecule type" value="Genomic_DNA"/>
</dbReference>
<feature type="compositionally biased region" description="Acidic residues" evidence="19">
    <location>
        <begin position="357"/>
        <end position="370"/>
    </location>
</feature>
<feature type="chain" id="PRO_5002566531" description="Crh-like protein" evidence="20">
    <location>
        <begin position="18"/>
        <end position="464"/>
    </location>
</feature>
<feature type="domain" description="GH16" evidence="21">
    <location>
        <begin position="77"/>
        <end position="285"/>
    </location>
</feature>
<evidence type="ECO:0000256" key="12">
    <source>
        <dbReference type="ARBA" id="ARBA00023288"/>
    </source>
</evidence>
<keyword evidence="12" id="KW-0449">Lipoprotein</keyword>
<feature type="signal peptide" evidence="20">
    <location>
        <begin position="1"/>
        <end position="17"/>
    </location>
</feature>
<evidence type="ECO:0000256" key="5">
    <source>
        <dbReference type="ARBA" id="ARBA00022676"/>
    </source>
</evidence>
<keyword evidence="11" id="KW-0325">Glycoprotein</keyword>
<evidence type="ECO:0000313" key="22">
    <source>
        <dbReference type="EMBL" id="CRK21031.1"/>
    </source>
</evidence>
<organism evidence="22 23">
    <name type="scientific">Verticillium longisporum</name>
    <name type="common">Verticillium dahliae var. longisporum</name>
    <dbReference type="NCBI Taxonomy" id="100787"/>
    <lineage>
        <taxon>Eukaryota</taxon>
        <taxon>Fungi</taxon>
        <taxon>Dikarya</taxon>
        <taxon>Ascomycota</taxon>
        <taxon>Pezizomycotina</taxon>
        <taxon>Sordariomycetes</taxon>
        <taxon>Hypocreomycetidae</taxon>
        <taxon>Glomerellales</taxon>
        <taxon>Plectosphaerellaceae</taxon>
        <taxon>Verticillium</taxon>
    </lineage>
</organism>
<evidence type="ECO:0000256" key="20">
    <source>
        <dbReference type="SAM" id="SignalP"/>
    </source>
</evidence>
<dbReference type="PANTHER" id="PTHR10963">
    <property type="entry name" value="GLYCOSYL HYDROLASE-RELATED"/>
    <property type="match status" value="1"/>
</dbReference>
<sequence length="464" mass="49143">MVSKLFAALAASSLVSAQTFTDCDPTKKSCDPDPAFGKTVDIDFTKSNGEDYLYTLPGTKVTYDKEKGATFTDCDPTKKSCDPDPAFGKTVDIDFTKSNGEDYLYTLPGTKVTYDKEKGAVFSIQKETEAPTKASHKFIFFGELECTVQAANMQGIVTSIVLQSKDLDEIDWEWTGGDNANVQTNYFSKGDTTTYDRGGKHAVANPLSQFHKYGIVWNQNKINWTIDGAVVRTLNAADVGEKYPQTPMQIKIGTWPAGNKNTPKGTVEWAGGYSDYEKAPFIGYYQNCKIVDYAGGNDASSGTPNAKEYVYGDKSGKWQSIKIVTGDGSDDDEKDETTTSAPATKTTAAPKTKTEEASETETETEKDDDDKTTSTTGAAAASTTLSSVVVSSTDAAESTGASATTSGADSDSAVASTSAGAASTVATAEPAGGMMNRANVAMGAIGLFFAFMLTKAGSSGELNV</sequence>
<dbReference type="PROSITE" id="PS51762">
    <property type="entry name" value="GH16_2"/>
    <property type="match status" value="1"/>
</dbReference>
<reference evidence="22 23" key="1">
    <citation type="submission" date="2015-05" db="EMBL/GenBank/DDBJ databases">
        <authorList>
            <person name="Wang D.B."/>
            <person name="Wang M."/>
        </authorList>
    </citation>
    <scope>NUCLEOTIDE SEQUENCE [LARGE SCALE GENOMIC DNA]</scope>
    <source>
        <strain evidence="22">VL1</strain>
    </source>
</reference>
<evidence type="ECO:0000256" key="8">
    <source>
        <dbReference type="ARBA" id="ARBA00022801"/>
    </source>
</evidence>
<dbReference type="GO" id="GO:0005975">
    <property type="term" value="P:carbohydrate metabolic process"/>
    <property type="evidence" value="ECO:0007669"/>
    <property type="project" value="InterPro"/>
</dbReference>
<dbReference type="STRING" id="100787.A0A0G4LG79"/>
<dbReference type="GO" id="GO:0008843">
    <property type="term" value="F:endochitinase activity"/>
    <property type="evidence" value="ECO:0007669"/>
    <property type="project" value="UniProtKB-EC"/>
</dbReference>
<keyword evidence="7 20" id="KW-0732">Signal</keyword>
<feature type="compositionally biased region" description="Low complexity" evidence="19">
    <location>
        <begin position="338"/>
        <end position="351"/>
    </location>
</feature>
<evidence type="ECO:0000256" key="11">
    <source>
        <dbReference type="ARBA" id="ARBA00023180"/>
    </source>
</evidence>
<feature type="disulfide bond" evidence="18">
    <location>
        <begin position="74"/>
        <end position="81"/>
    </location>
</feature>
<evidence type="ECO:0000256" key="4">
    <source>
        <dbReference type="ARBA" id="ARBA00022622"/>
    </source>
</evidence>
<evidence type="ECO:0000256" key="13">
    <source>
        <dbReference type="ARBA" id="ARBA00023295"/>
    </source>
</evidence>
<dbReference type="PIRSF" id="PIRSF037299">
    <property type="entry name" value="Glycosidase_CRH1_prd"/>
    <property type="match status" value="1"/>
</dbReference>
<dbReference type="AlphaFoldDB" id="A0A0G4LG79"/>
<dbReference type="EC" id="3.2.-.-" evidence="16"/>
<comment type="subcellular location">
    <subcellularLocation>
        <location evidence="2">Cell envelope</location>
    </subcellularLocation>
    <subcellularLocation>
        <location evidence="3">Membrane</location>
        <topology evidence="3">Lipid-anchor</topology>
        <topology evidence="3">GPI-anchor</topology>
    </subcellularLocation>
</comment>
<evidence type="ECO:0000256" key="19">
    <source>
        <dbReference type="SAM" id="MobiDB-lite"/>
    </source>
</evidence>
<dbReference type="Proteomes" id="UP000044602">
    <property type="component" value="Unassembled WGS sequence"/>
</dbReference>
<evidence type="ECO:0000256" key="1">
    <source>
        <dbReference type="ARBA" id="ARBA00000822"/>
    </source>
</evidence>
<dbReference type="PANTHER" id="PTHR10963:SF68">
    <property type="entry name" value="GLYCOSIDASE CRH1-RELATED"/>
    <property type="match status" value="1"/>
</dbReference>
<keyword evidence="4" id="KW-0336">GPI-anchor</keyword>
<dbReference type="CDD" id="cd02183">
    <property type="entry name" value="GH16_fungal_CRH1_transglycosylase"/>
    <property type="match status" value="1"/>
</dbReference>
<evidence type="ECO:0000259" key="21">
    <source>
        <dbReference type="PROSITE" id="PS51762"/>
    </source>
</evidence>
<evidence type="ECO:0000256" key="17">
    <source>
        <dbReference type="PIRSR" id="PIRSR037299-1"/>
    </source>
</evidence>
<keyword evidence="5" id="KW-0328">Glycosyltransferase</keyword>
<keyword evidence="23" id="KW-1185">Reference proteome</keyword>
<evidence type="ECO:0000256" key="3">
    <source>
        <dbReference type="ARBA" id="ARBA00004589"/>
    </source>
</evidence>
<evidence type="ECO:0000313" key="23">
    <source>
        <dbReference type="Proteomes" id="UP000044602"/>
    </source>
</evidence>
<dbReference type="GO" id="GO:0016757">
    <property type="term" value="F:glycosyltransferase activity"/>
    <property type="evidence" value="ECO:0007669"/>
    <property type="project" value="UniProtKB-KW"/>
</dbReference>
<proteinExistence type="inferred from homology"/>
<dbReference type="InterPro" id="IPR013320">
    <property type="entry name" value="ConA-like_dom_sf"/>
</dbReference>
<dbReference type="InterPro" id="IPR017168">
    <property type="entry name" value="CHR-like"/>
</dbReference>
<comment type="similarity">
    <text evidence="15">Belongs to the glycosyl hydrolase 16 family. CRH1 subfamily.</text>
</comment>
<evidence type="ECO:0000256" key="10">
    <source>
        <dbReference type="ARBA" id="ARBA00023157"/>
    </source>
</evidence>
<feature type="compositionally biased region" description="Low complexity" evidence="19">
    <location>
        <begin position="373"/>
        <end position="386"/>
    </location>
</feature>
<dbReference type="Pfam" id="PF00722">
    <property type="entry name" value="Glyco_hydro_16"/>
    <property type="match status" value="1"/>
</dbReference>
<evidence type="ECO:0000256" key="18">
    <source>
        <dbReference type="PIRSR" id="PIRSR037299-2"/>
    </source>
</evidence>
<feature type="active site" description="Nucleophile" evidence="17">
    <location>
        <position position="169"/>
    </location>
</feature>
<evidence type="ECO:0000256" key="7">
    <source>
        <dbReference type="ARBA" id="ARBA00022729"/>
    </source>
</evidence>
<dbReference type="GO" id="GO:0031505">
    <property type="term" value="P:fungal-type cell wall organization"/>
    <property type="evidence" value="ECO:0007669"/>
    <property type="project" value="TreeGrafter"/>
</dbReference>
<evidence type="ECO:0000256" key="9">
    <source>
        <dbReference type="ARBA" id="ARBA00023136"/>
    </source>
</evidence>
<dbReference type="GO" id="GO:0098552">
    <property type="term" value="C:side of membrane"/>
    <property type="evidence" value="ECO:0007669"/>
    <property type="project" value="UniProtKB-KW"/>
</dbReference>
<name>A0A0G4LG79_VERLO</name>
<comment type="catalytic activity">
    <reaction evidence="1">
        <text>Random endo-hydrolysis of N-acetyl-beta-D-glucosaminide (1-&gt;4)-beta-linkages in chitin and chitodextrins.</text>
        <dbReference type="EC" id="3.2.1.14"/>
    </reaction>
</comment>
<evidence type="ECO:0000256" key="15">
    <source>
        <dbReference type="ARBA" id="ARBA00038074"/>
    </source>
</evidence>